<organism evidence="1 2">
    <name type="scientific">Paludifilum halophilum</name>
    <dbReference type="NCBI Taxonomy" id="1642702"/>
    <lineage>
        <taxon>Bacteria</taxon>
        <taxon>Bacillati</taxon>
        <taxon>Bacillota</taxon>
        <taxon>Bacilli</taxon>
        <taxon>Bacillales</taxon>
        <taxon>Thermoactinomycetaceae</taxon>
        <taxon>Paludifilum</taxon>
    </lineage>
</organism>
<name>A0A235B1Q9_9BACL</name>
<dbReference type="InterPro" id="IPR038128">
    <property type="entry name" value="Gamma_PGA_hydro_sf"/>
</dbReference>
<dbReference type="Proteomes" id="UP000215459">
    <property type="component" value="Unassembled WGS sequence"/>
</dbReference>
<dbReference type="OrthoDB" id="7721587at2"/>
<evidence type="ECO:0000313" key="1">
    <source>
        <dbReference type="EMBL" id="OYD06246.1"/>
    </source>
</evidence>
<dbReference type="EMBL" id="NOWF01000015">
    <property type="protein sequence ID" value="OYD06246.1"/>
    <property type="molecule type" value="Genomic_DNA"/>
</dbReference>
<dbReference type="Gene3D" id="3.40.630.100">
    <property type="entry name" value="Poly-gamma-glutamate hydrolase, zinc-binding motif"/>
    <property type="match status" value="1"/>
</dbReference>
<gene>
    <name evidence="1" type="ORF">CHM34_17450</name>
</gene>
<keyword evidence="2" id="KW-1185">Reference proteome</keyword>
<protein>
    <recommendedName>
        <fullName evidence="3">Replication protein</fullName>
    </recommendedName>
</protein>
<evidence type="ECO:0008006" key="3">
    <source>
        <dbReference type="Google" id="ProtNLM"/>
    </source>
</evidence>
<comment type="caution">
    <text evidence="1">The sequence shown here is derived from an EMBL/GenBank/DDBJ whole genome shotgun (WGS) entry which is preliminary data.</text>
</comment>
<sequence>MPSYLAEKLEGGRLEGRFSLVTLPNGFAPARLEDSERTNFTSLLYGIARPGSDPRRDLCPLGATGACQNTIALDHQHTWFDGNDQEGRGAWVAGKYFNYAELESQEREGKDYRIYARDRGTLILAIHGGGIEPGTQETAIGIAGEEYNLYVFASLKPPGENADLHITSTRFDEPQALHLVSKAVRVVSVHGVSGTEGTCYMGGRDRYLKNRIREKLHKAGFDTREAPDEIGGDDPENICNRGMTGRGVQLELDRALRDSFFEENKREGRKKKTKIYWKFVQAVREALS</sequence>
<dbReference type="AlphaFoldDB" id="A0A235B1Q9"/>
<evidence type="ECO:0000313" key="2">
    <source>
        <dbReference type="Proteomes" id="UP000215459"/>
    </source>
</evidence>
<dbReference type="InterPro" id="IPR008585">
    <property type="entry name" value="Gamma_PGA_hydro"/>
</dbReference>
<reference evidence="1 2" key="1">
    <citation type="submission" date="2017-07" db="EMBL/GenBank/DDBJ databases">
        <title>The genome sequence of Paludifilum halophilum highlights mechanisms for microbial adaptation to high salt environemnts.</title>
        <authorList>
            <person name="Belbahri L."/>
        </authorList>
    </citation>
    <scope>NUCLEOTIDE SEQUENCE [LARGE SCALE GENOMIC DNA]</scope>
    <source>
        <strain evidence="1 2">DSM 102817</strain>
    </source>
</reference>
<accession>A0A235B1Q9</accession>
<dbReference type="Pfam" id="PF05908">
    <property type="entry name" value="Gamma_PGA_hydro"/>
    <property type="match status" value="1"/>
</dbReference>
<proteinExistence type="predicted"/>